<dbReference type="EMBL" id="CAJOBJ010004746">
    <property type="protein sequence ID" value="CAF4009991.1"/>
    <property type="molecule type" value="Genomic_DNA"/>
</dbReference>
<name>A0A8S2NN25_9BILA</name>
<proteinExistence type="predicted"/>
<sequence length="138" mass="15135">NIYAVSKPLLGLILLNENQFFTEIKQQLLYGHTQTKQAVLSTALDKLMTGIDRTLTQVNKEHFTQNITQFRNDIQDSLRGMMINNNNDLSSFMSSIPLSSSFLSTASAIATNVPVTIAISTLIPSSSSAAPVEELMTL</sequence>
<gene>
    <name evidence="1" type="ORF">GIL414_LOCUS12251</name>
</gene>
<evidence type="ECO:0000313" key="2">
    <source>
        <dbReference type="Proteomes" id="UP000681720"/>
    </source>
</evidence>
<evidence type="ECO:0000313" key="1">
    <source>
        <dbReference type="EMBL" id="CAF4009991.1"/>
    </source>
</evidence>
<feature type="non-terminal residue" evidence="1">
    <location>
        <position position="1"/>
    </location>
</feature>
<reference evidence="1" key="1">
    <citation type="submission" date="2021-02" db="EMBL/GenBank/DDBJ databases">
        <authorList>
            <person name="Nowell W R."/>
        </authorList>
    </citation>
    <scope>NUCLEOTIDE SEQUENCE</scope>
</reference>
<dbReference type="AlphaFoldDB" id="A0A8S2NN25"/>
<dbReference type="Proteomes" id="UP000681720">
    <property type="component" value="Unassembled WGS sequence"/>
</dbReference>
<organism evidence="1 2">
    <name type="scientific">Rotaria magnacalcarata</name>
    <dbReference type="NCBI Taxonomy" id="392030"/>
    <lineage>
        <taxon>Eukaryota</taxon>
        <taxon>Metazoa</taxon>
        <taxon>Spiralia</taxon>
        <taxon>Gnathifera</taxon>
        <taxon>Rotifera</taxon>
        <taxon>Eurotatoria</taxon>
        <taxon>Bdelloidea</taxon>
        <taxon>Philodinida</taxon>
        <taxon>Philodinidae</taxon>
        <taxon>Rotaria</taxon>
    </lineage>
</organism>
<accession>A0A8S2NN25</accession>
<protein>
    <submittedName>
        <fullName evidence="1">Uncharacterized protein</fullName>
    </submittedName>
</protein>
<comment type="caution">
    <text evidence="1">The sequence shown here is derived from an EMBL/GenBank/DDBJ whole genome shotgun (WGS) entry which is preliminary data.</text>
</comment>